<dbReference type="SUPFAM" id="SSF49503">
    <property type="entry name" value="Cupredoxins"/>
    <property type="match status" value="1"/>
</dbReference>
<dbReference type="EMBL" id="LCKD01000006">
    <property type="protein sequence ID" value="KKT90117.1"/>
    <property type="molecule type" value="Genomic_DNA"/>
</dbReference>
<organism evidence="2 3">
    <name type="scientific">Candidatus Yanofskybacteria bacterium GW2011_GWB1_45_11</name>
    <dbReference type="NCBI Taxonomy" id="1619026"/>
    <lineage>
        <taxon>Bacteria</taxon>
        <taxon>Candidatus Yanofskyibacteriota</taxon>
    </lineage>
</organism>
<dbReference type="InterPro" id="IPR052721">
    <property type="entry name" value="ET_Amicyanin"/>
</dbReference>
<protein>
    <submittedName>
        <fullName evidence="2">Plastocyanin</fullName>
    </submittedName>
</protein>
<reference evidence="2 3" key="1">
    <citation type="journal article" date="2015" name="Nature">
        <title>rRNA introns, odd ribosomes, and small enigmatic genomes across a large radiation of phyla.</title>
        <authorList>
            <person name="Brown C.T."/>
            <person name="Hug L.A."/>
            <person name="Thomas B.C."/>
            <person name="Sharon I."/>
            <person name="Castelle C.J."/>
            <person name="Singh A."/>
            <person name="Wilkins M.J."/>
            <person name="Williams K.H."/>
            <person name="Banfield J.F."/>
        </authorList>
    </citation>
    <scope>NUCLEOTIDE SEQUENCE [LARGE SCALE GENOMIC DNA]</scope>
</reference>
<proteinExistence type="predicted"/>
<gene>
    <name evidence="2" type="ORF">UW90_C0006G0017</name>
</gene>
<evidence type="ECO:0000256" key="1">
    <source>
        <dbReference type="SAM" id="MobiDB-lite"/>
    </source>
</evidence>
<dbReference type="PANTHER" id="PTHR36507:SF1">
    <property type="entry name" value="BLL1555 PROTEIN"/>
    <property type="match status" value="1"/>
</dbReference>
<dbReference type="AlphaFoldDB" id="A0A0G1NAL6"/>
<evidence type="ECO:0000313" key="3">
    <source>
        <dbReference type="Proteomes" id="UP000034368"/>
    </source>
</evidence>
<dbReference type="PANTHER" id="PTHR36507">
    <property type="entry name" value="BLL1555 PROTEIN"/>
    <property type="match status" value="1"/>
</dbReference>
<feature type="compositionally biased region" description="Polar residues" evidence="1">
    <location>
        <begin position="35"/>
        <end position="48"/>
    </location>
</feature>
<sequence>MNKTIISLIVILVVLVAGVIYLTREANDEVADVSATPTDSPALTATPVSTSLPQATPTPTPTPTATPKPSALTIKYTDNGYVPKSVEISAGTKVTFVNESSRLMWTASSPHPTHTDLPAFDSKQGTAMGQNYVFTFTQKGTWSYHNHIKASDTGTITVK</sequence>
<comment type="caution">
    <text evidence="2">The sequence shown here is derived from an EMBL/GenBank/DDBJ whole genome shotgun (WGS) entry which is preliminary data.</text>
</comment>
<evidence type="ECO:0000313" key="2">
    <source>
        <dbReference type="EMBL" id="KKT90117.1"/>
    </source>
</evidence>
<feature type="region of interest" description="Disordered" evidence="1">
    <location>
        <begin position="30"/>
        <end position="70"/>
    </location>
</feature>
<dbReference type="Gene3D" id="2.60.40.420">
    <property type="entry name" value="Cupredoxins - blue copper proteins"/>
    <property type="match status" value="1"/>
</dbReference>
<name>A0A0G1NAL6_9BACT</name>
<dbReference type="InterPro" id="IPR008972">
    <property type="entry name" value="Cupredoxin"/>
</dbReference>
<dbReference type="Proteomes" id="UP000034368">
    <property type="component" value="Unassembled WGS sequence"/>
</dbReference>
<feature type="compositionally biased region" description="Pro residues" evidence="1">
    <location>
        <begin position="56"/>
        <end position="66"/>
    </location>
</feature>
<accession>A0A0G1NAL6</accession>